<organism evidence="9 10">
    <name type="scientific">Bacillus taeanensis</name>
    <dbReference type="NCBI Taxonomy" id="273032"/>
    <lineage>
        <taxon>Bacteria</taxon>
        <taxon>Bacillati</taxon>
        <taxon>Bacillota</taxon>
        <taxon>Bacilli</taxon>
        <taxon>Bacillales</taxon>
        <taxon>Bacillaceae</taxon>
        <taxon>Bacillus</taxon>
    </lineage>
</organism>
<feature type="transmembrane region" description="Helical" evidence="8">
    <location>
        <begin position="104"/>
        <end position="127"/>
    </location>
</feature>
<dbReference type="PANTHER" id="PTHR11040:SF211">
    <property type="entry name" value="ZINC TRANSPORTER ZIP11"/>
    <property type="match status" value="1"/>
</dbReference>
<dbReference type="PANTHER" id="PTHR11040">
    <property type="entry name" value="ZINC/IRON TRANSPORTER"/>
    <property type="match status" value="1"/>
</dbReference>
<feature type="transmembrane region" description="Helical" evidence="8">
    <location>
        <begin position="133"/>
        <end position="158"/>
    </location>
</feature>
<gene>
    <name evidence="9" type="ORF">DS031_12680</name>
</gene>
<keyword evidence="6 8" id="KW-1133">Transmembrane helix</keyword>
<comment type="caution">
    <text evidence="9">The sequence shown here is derived from an EMBL/GenBank/DDBJ whole genome shotgun (WGS) entry which is preliminary data.</text>
</comment>
<evidence type="ECO:0008006" key="11">
    <source>
        <dbReference type="Google" id="ProtNLM"/>
    </source>
</evidence>
<evidence type="ECO:0000256" key="3">
    <source>
        <dbReference type="ARBA" id="ARBA00022475"/>
    </source>
</evidence>
<feature type="transmembrane region" description="Helical" evidence="8">
    <location>
        <begin position="6"/>
        <end position="29"/>
    </location>
</feature>
<feature type="transmembrane region" description="Helical" evidence="8">
    <location>
        <begin position="227"/>
        <end position="246"/>
    </location>
</feature>
<keyword evidence="10" id="KW-1185">Reference proteome</keyword>
<keyword evidence="3" id="KW-1003">Cell membrane</keyword>
<accession>A0A366XUI3</accession>
<feature type="transmembrane region" description="Helical" evidence="8">
    <location>
        <begin position="66"/>
        <end position="83"/>
    </location>
</feature>
<comment type="subcellular location">
    <subcellularLocation>
        <location evidence="1">Cell membrane</location>
        <topology evidence="1">Multi-pass membrane protein</topology>
    </subcellularLocation>
</comment>
<dbReference type="RefSeq" id="WP_113806435.1">
    <property type="nucleotide sequence ID" value="NZ_QOCW01000012.1"/>
</dbReference>
<name>A0A366XUI3_9BACI</name>
<evidence type="ECO:0000256" key="2">
    <source>
        <dbReference type="ARBA" id="ARBA00006939"/>
    </source>
</evidence>
<evidence type="ECO:0000313" key="10">
    <source>
        <dbReference type="Proteomes" id="UP000253314"/>
    </source>
</evidence>
<sequence>MDYPLLIPLTASLIGFAGYILGGMFGFFTHYVMKRYLIWFQTFAGGLLVGILLFELLPETLQTGDSFGVFAGMCFGFFIMKLLDHFLHEKMTKFSILQDQNWHSYFFLMIGILVHNFPTGISIGTAVMTSEDLFTAFLVVLFLHHIPEGMALISPLFLLRKSFMIFVHSACGLALVLGLGTWLGMSVGLAANESFTRISTWLMGCAVGMVSFVAIHEILWKTYQQLSFFRFSFIVCSAIIITKAYFTFF</sequence>
<dbReference type="AlphaFoldDB" id="A0A366XUI3"/>
<evidence type="ECO:0000256" key="6">
    <source>
        <dbReference type="ARBA" id="ARBA00022989"/>
    </source>
</evidence>
<evidence type="ECO:0000313" key="9">
    <source>
        <dbReference type="EMBL" id="RBW69228.1"/>
    </source>
</evidence>
<dbReference type="Pfam" id="PF02535">
    <property type="entry name" value="Zip"/>
    <property type="match status" value="1"/>
</dbReference>
<dbReference type="EMBL" id="QOCW01000012">
    <property type="protein sequence ID" value="RBW69228.1"/>
    <property type="molecule type" value="Genomic_DNA"/>
</dbReference>
<dbReference type="GO" id="GO:0005886">
    <property type="term" value="C:plasma membrane"/>
    <property type="evidence" value="ECO:0007669"/>
    <property type="project" value="UniProtKB-SubCell"/>
</dbReference>
<keyword evidence="4 8" id="KW-0812">Transmembrane</keyword>
<evidence type="ECO:0000256" key="7">
    <source>
        <dbReference type="ARBA" id="ARBA00023136"/>
    </source>
</evidence>
<feature type="transmembrane region" description="Helical" evidence="8">
    <location>
        <begin position="36"/>
        <end position="54"/>
    </location>
</feature>
<feature type="transmembrane region" description="Helical" evidence="8">
    <location>
        <begin position="165"/>
        <end position="189"/>
    </location>
</feature>
<dbReference type="Proteomes" id="UP000253314">
    <property type="component" value="Unassembled WGS sequence"/>
</dbReference>
<evidence type="ECO:0000256" key="5">
    <source>
        <dbReference type="ARBA" id="ARBA00022833"/>
    </source>
</evidence>
<proteinExistence type="inferred from homology"/>
<evidence type="ECO:0000256" key="8">
    <source>
        <dbReference type="SAM" id="Phobius"/>
    </source>
</evidence>
<dbReference type="OrthoDB" id="9787346at2"/>
<evidence type="ECO:0000256" key="4">
    <source>
        <dbReference type="ARBA" id="ARBA00022692"/>
    </source>
</evidence>
<keyword evidence="5" id="KW-0862">Zinc</keyword>
<keyword evidence="7 8" id="KW-0472">Membrane</keyword>
<protein>
    <recommendedName>
        <fullName evidence="11">ZIP family metal transporter</fullName>
    </recommendedName>
</protein>
<evidence type="ECO:0000256" key="1">
    <source>
        <dbReference type="ARBA" id="ARBA00004651"/>
    </source>
</evidence>
<reference evidence="9 10" key="1">
    <citation type="submission" date="2018-07" db="EMBL/GenBank/DDBJ databases">
        <title>Lottiidibacillus patelloidae gen. nov., sp. nov., isolated from the intestinal tract of a marine limpet and the reclassification of B. taeanensis BH030017T, B. algicola KMM 3737T and B. hwajinpoensis SW-72T as genus Lottiidibacillus.</title>
        <authorList>
            <person name="Liu R."/>
            <person name="Huang Z."/>
        </authorList>
    </citation>
    <scope>NUCLEOTIDE SEQUENCE [LARGE SCALE GENOMIC DNA]</scope>
    <source>
        <strain evidence="9 10">BH030017</strain>
    </source>
</reference>
<dbReference type="GO" id="GO:0005385">
    <property type="term" value="F:zinc ion transmembrane transporter activity"/>
    <property type="evidence" value="ECO:0007669"/>
    <property type="project" value="TreeGrafter"/>
</dbReference>
<feature type="transmembrane region" description="Helical" evidence="8">
    <location>
        <begin position="201"/>
        <end position="220"/>
    </location>
</feature>
<dbReference type="InterPro" id="IPR003689">
    <property type="entry name" value="ZIP"/>
</dbReference>
<comment type="similarity">
    <text evidence="2">Belongs to the ZIP transporter (TC 2.A.5) family.</text>
</comment>